<dbReference type="Proteomes" id="UP001328107">
    <property type="component" value="Unassembled WGS sequence"/>
</dbReference>
<evidence type="ECO:0000313" key="4">
    <source>
        <dbReference type="Proteomes" id="UP001328107"/>
    </source>
</evidence>
<feature type="transmembrane region" description="Helical" evidence="1">
    <location>
        <begin position="143"/>
        <end position="163"/>
    </location>
</feature>
<evidence type="ECO:0000256" key="2">
    <source>
        <dbReference type="SAM" id="SignalP"/>
    </source>
</evidence>
<gene>
    <name evidence="3" type="ORF">PMAYCL1PPCAC_26321</name>
</gene>
<feature type="non-terminal residue" evidence="3">
    <location>
        <position position="1"/>
    </location>
</feature>
<feature type="signal peptide" evidence="2">
    <location>
        <begin position="1"/>
        <end position="28"/>
    </location>
</feature>
<evidence type="ECO:0000256" key="1">
    <source>
        <dbReference type="SAM" id="Phobius"/>
    </source>
</evidence>
<comment type="caution">
    <text evidence="3">The sequence shown here is derived from an EMBL/GenBank/DDBJ whole genome shotgun (WGS) entry which is preliminary data.</text>
</comment>
<feature type="transmembrane region" description="Helical" evidence="1">
    <location>
        <begin position="61"/>
        <end position="80"/>
    </location>
</feature>
<dbReference type="AlphaFoldDB" id="A0AAN5D4A9"/>
<reference evidence="4" key="1">
    <citation type="submission" date="2022-10" db="EMBL/GenBank/DDBJ databases">
        <title>Genome assembly of Pristionchus species.</title>
        <authorList>
            <person name="Yoshida K."/>
            <person name="Sommer R.J."/>
        </authorList>
    </citation>
    <scope>NUCLEOTIDE SEQUENCE [LARGE SCALE GENOMIC DNA]</scope>
    <source>
        <strain evidence="4">RS5460</strain>
    </source>
</reference>
<protein>
    <recommendedName>
        <fullName evidence="5">G protein-coupled receptor</fullName>
    </recommendedName>
</protein>
<name>A0AAN5D4A9_9BILA</name>
<feature type="non-terminal residue" evidence="3">
    <location>
        <position position="184"/>
    </location>
</feature>
<evidence type="ECO:0000313" key="3">
    <source>
        <dbReference type="EMBL" id="GMR56126.1"/>
    </source>
</evidence>
<feature type="chain" id="PRO_5042942836" description="G protein-coupled receptor" evidence="2">
    <location>
        <begin position="29"/>
        <end position="184"/>
    </location>
</feature>
<sequence>QIWSRKISILIVFVACVLSFGACSPVFGCQFTYKMVGNVTMIAYLDDACTITQKSRSSAVYFLYVIVNLILTALTSHRFVRLSRFAKASNGRVIVIANRNLFGVVLICTITQMIKATHRFCWVFVAAFGMTDLNVFLQNTYDITHYLATYSATVSLVIFNKQVRHLLINMRFRKPAPASTRIVL</sequence>
<keyword evidence="1" id="KW-0812">Transmembrane</keyword>
<proteinExistence type="predicted"/>
<keyword evidence="2" id="KW-0732">Signal</keyword>
<keyword evidence="1" id="KW-1133">Transmembrane helix</keyword>
<organism evidence="3 4">
    <name type="scientific">Pristionchus mayeri</name>
    <dbReference type="NCBI Taxonomy" id="1317129"/>
    <lineage>
        <taxon>Eukaryota</taxon>
        <taxon>Metazoa</taxon>
        <taxon>Ecdysozoa</taxon>
        <taxon>Nematoda</taxon>
        <taxon>Chromadorea</taxon>
        <taxon>Rhabditida</taxon>
        <taxon>Rhabditina</taxon>
        <taxon>Diplogasteromorpha</taxon>
        <taxon>Diplogasteroidea</taxon>
        <taxon>Neodiplogasteridae</taxon>
        <taxon>Pristionchus</taxon>
    </lineage>
</organism>
<dbReference type="PANTHER" id="PTHR31552:SF31">
    <property type="entry name" value="SERPENTINE RECEPTOR CLASS GAMMA"/>
    <property type="match status" value="1"/>
</dbReference>
<keyword evidence="1" id="KW-0472">Membrane</keyword>
<dbReference type="PANTHER" id="PTHR31552">
    <property type="entry name" value="SERPENTINE RECEPTOR CLASS GAMMA"/>
    <property type="match status" value="1"/>
</dbReference>
<evidence type="ECO:0008006" key="5">
    <source>
        <dbReference type="Google" id="ProtNLM"/>
    </source>
</evidence>
<dbReference type="EMBL" id="BTRK01000005">
    <property type="protein sequence ID" value="GMR56126.1"/>
    <property type="molecule type" value="Genomic_DNA"/>
</dbReference>
<keyword evidence="4" id="KW-1185">Reference proteome</keyword>
<accession>A0AAN5D4A9</accession>